<keyword evidence="2" id="KW-0863">Zinc-finger</keyword>
<gene>
    <name evidence="5" type="ORF">SAJA_07200</name>
</gene>
<dbReference type="InterPro" id="IPR001876">
    <property type="entry name" value="Znf_RanBP2"/>
</dbReference>
<reference evidence="5 6" key="1">
    <citation type="submission" date="2013-10" db="EMBL/GenBank/DDBJ databases">
        <title>Salinisphaera japonica YTM-1 Genome Sequencing.</title>
        <authorList>
            <person name="Lai Q."/>
            <person name="Li C."/>
            <person name="Shao Z."/>
        </authorList>
    </citation>
    <scope>NUCLEOTIDE SEQUENCE [LARGE SCALE GENOMIC DNA]</scope>
    <source>
        <strain evidence="5 6">YTM-1</strain>
    </source>
</reference>
<organism evidence="5 6">
    <name type="scientific">Salinisphaera japonica YTM-1</name>
    <dbReference type="NCBI Taxonomy" id="1209778"/>
    <lineage>
        <taxon>Bacteria</taxon>
        <taxon>Pseudomonadati</taxon>
        <taxon>Pseudomonadota</taxon>
        <taxon>Gammaproteobacteria</taxon>
        <taxon>Salinisphaerales</taxon>
        <taxon>Salinisphaeraceae</taxon>
        <taxon>Salinisphaera</taxon>
    </lineage>
</organism>
<dbReference type="EMBL" id="AYKG01000018">
    <property type="protein sequence ID" value="ROO28949.1"/>
    <property type="molecule type" value="Genomic_DNA"/>
</dbReference>
<evidence type="ECO:0000259" key="4">
    <source>
        <dbReference type="PROSITE" id="PS50199"/>
    </source>
</evidence>
<name>A0A423PTM4_9GAMM</name>
<evidence type="ECO:0000313" key="5">
    <source>
        <dbReference type="EMBL" id="ROO28949.1"/>
    </source>
</evidence>
<keyword evidence="6" id="KW-1185">Reference proteome</keyword>
<comment type="caution">
    <text evidence="5">The sequence shown here is derived from an EMBL/GenBank/DDBJ whole genome shotgun (WGS) entry which is preliminary data.</text>
</comment>
<keyword evidence="1" id="KW-0479">Metal-binding</keyword>
<protein>
    <recommendedName>
        <fullName evidence="4">RanBP2-type domain-containing protein</fullName>
    </recommendedName>
</protein>
<sequence length="70" mass="7685">MGELPANVYPSVWVPLATAEAARKVVRAFEADTLDKAGDWVCPGCGEPIEGVFAACWRCQHERPNDVARR</sequence>
<dbReference type="PROSITE" id="PS50199">
    <property type="entry name" value="ZF_RANBP2_2"/>
    <property type="match status" value="1"/>
</dbReference>
<evidence type="ECO:0000256" key="2">
    <source>
        <dbReference type="ARBA" id="ARBA00022771"/>
    </source>
</evidence>
<dbReference type="InParanoid" id="A0A423PTM4"/>
<evidence type="ECO:0000313" key="6">
    <source>
        <dbReference type="Proteomes" id="UP000285310"/>
    </source>
</evidence>
<evidence type="ECO:0000256" key="3">
    <source>
        <dbReference type="ARBA" id="ARBA00022833"/>
    </source>
</evidence>
<keyword evidence="3" id="KW-0862">Zinc</keyword>
<dbReference type="AlphaFoldDB" id="A0A423PTM4"/>
<feature type="domain" description="RanBP2-type" evidence="4">
    <location>
        <begin position="36"/>
        <end position="65"/>
    </location>
</feature>
<evidence type="ECO:0000256" key="1">
    <source>
        <dbReference type="ARBA" id="ARBA00022723"/>
    </source>
</evidence>
<proteinExistence type="predicted"/>
<accession>A0A423PTM4</accession>
<dbReference type="Proteomes" id="UP000285310">
    <property type="component" value="Unassembled WGS sequence"/>
</dbReference>
<dbReference type="GO" id="GO:0008270">
    <property type="term" value="F:zinc ion binding"/>
    <property type="evidence" value="ECO:0007669"/>
    <property type="project" value="UniProtKB-KW"/>
</dbReference>